<evidence type="ECO:0008006" key="3">
    <source>
        <dbReference type="Google" id="ProtNLM"/>
    </source>
</evidence>
<dbReference type="NCBIfam" id="TIGR01444">
    <property type="entry name" value="fkbM_fam"/>
    <property type="match status" value="1"/>
</dbReference>
<accession>A0A2W5QZF6</accession>
<sequence>MLQQALKTGFARAVCVEADVDNFRILRVNQILNDVDERCANFLAAASEEDGEAELELSPSNFGDHRLRAVESGLSVHGEADWSTRRIRRMRLSTVLAEAKVGIDDIGLVWVDTQGHDGHVLAGAPELMASGVPIVTEFWPYGLHRSGGFGLLQQAISGRQIVDLRQSLKQGSLCTLDSDRLVALYDELLVGESVERSPHTDLLLL</sequence>
<dbReference type="InterPro" id="IPR006342">
    <property type="entry name" value="FkbM_mtfrase"/>
</dbReference>
<gene>
    <name evidence="1" type="ORF">DI549_17640</name>
</gene>
<comment type="caution">
    <text evidence="1">The sequence shown here is derived from an EMBL/GenBank/DDBJ whole genome shotgun (WGS) entry which is preliminary data.</text>
</comment>
<dbReference type="InterPro" id="IPR029063">
    <property type="entry name" value="SAM-dependent_MTases_sf"/>
</dbReference>
<proteinExistence type="predicted"/>
<dbReference type="Gene3D" id="3.40.50.150">
    <property type="entry name" value="Vaccinia Virus protein VP39"/>
    <property type="match status" value="1"/>
</dbReference>
<organism evidence="1 2">
    <name type="scientific">Ancylobacter novellus</name>
    <name type="common">Thiobacillus novellus</name>
    <dbReference type="NCBI Taxonomy" id="921"/>
    <lineage>
        <taxon>Bacteria</taxon>
        <taxon>Pseudomonadati</taxon>
        <taxon>Pseudomonadota</taxon>
        <taxon>Alphaproteobacteria</taxon>
        <taxon>Hyphomicrobiales</taxon>
        <taxon>Xanthobacteraceae</taxon>
        <taxon>Ancylobacter</taxon>
    </lineage>
</organism>
<protein>
    <recommendedName>
        <fullName evidence="3">Methyltransferase FkbM domain-containing protein</fullName>
    </recommendedName>
</protein>
<name>A0A2W5QZF6_ANCNO</name>
<dbReference type="Proteomes" id="UP000248887">
    <property type="component" value="Unassembled WGS sequence"/>
</dbReference>
<reference evidence="1 2" key="1">
    <citation type="submission" date="2017-08" db="EMBL/GenBank/DDBJ databases">
        <title>Infants hospitalized years apart are colonized by the same room-sourced microbial strains.</title>
        <authorList>
            <person name="Brooks B."/>
            <person name="Olm M.R."/>
            <person name="Firek B.A."/>
            <person name="Baker R."/>
            <person name="Thomas B.C."/>
            <person name="Morowitz M.J."/>
            <person name="Banfield J.F."/>
        </authorList>
    </citation>
    <scope>NUCLEOTIDE SEQUENCE [LARGE SCALE GENOMIC DNA]</scope>
    <source>
        <strain evidence="1">S2_005_001_R2_27</strain>
    </source>
</reference>
<dbReference type="EMBL" id="QFQD01000067">
    <property type="protein sequence ID" value="PZQ80295.1"/>
    <property type="molecule type" value="Genomic_DNA"/>
</dbReference>
<dbReference type="SUPFAM" id="SSF53335">
    <property type="entry name" value="S-adenosyl-L-methionine-dependent methyltransferases"/>
    <property type="match status" value="1"/>
</dbReference>
<evidence type="ECO:0000313" key="2">
    <source>
        <dbReference type="Proteomes" id="UP000248887"/>
    </source>
</evidence>
<dbReference type="AlphaFoldDB" id="A0A2W5QZF6"/>
<evidence type="ECO:0000313" key="1">
    <source>
        <dbReference type="EMBL" id="PZQ80295.1"/>
    </source>
</evidence>